<organism evidence="1 2">
    <name type="scientific">Kangiella profundi</name>
    <dbReference type="NCBI Taxonomy" id="1561924"/>
    <lineage>
        <taxon>Bacteria</taxon>
        <taxon>Pseudomonadati</taxon>
        <taxon>Pseudomonadota</taxon>
        <taxon>Gammaproteobacteria</taxon>
        <taxon>Kangiellales</taxon>
        <taxon>Kangiellaceae</taxon>
        <taxon>Kangiella</taxon>
    </lineage>
</organism>
<proteinExistence type="predicted"/>
<dbReference type="KEGG" id="kpd:CW740_10965"/>
<dbReference type="Proteomes" id="UP000232693">
    <property type="component" value="Chromosome"/>
</dbReference>
<dbReference type="RefSeq" id="WP_106647537.1">
    <property type="nucleotide sequence ID" value="NZ_BMGO01000001.1"/>
</dbReference>
<dbReference type="OrthoDB" id="517757at2"/>
<gene>
    <name evidence="1" type="ORF">CW740_10965</name>
</gene>
<dbReference type="AlphaFoldDB" id="A0A2K9B496"/>
<sequence length="259" mass="28386">MSGSNEAVELATHLPEIGFPEFTTKLVSDVFDSLIASNLRQTEAYVELLKETGKSLQAFINDTKDDIDGNMLLQFLSKVVGADNDGNPVVKPGGSLTQTQAADLNKAVEVKDAGIDSDNKVVTHGSLDDAKFQKILDAVANRLAADKYTLLKEMVKQGLLRLVIEQGEIETRLTFNTYGSSYLQNRSTDYNRKDFNFRAKAKTGGLLSGWVKASASTSYNSVKVSTATKTDIDRSSSSVQIYGRVHLNFKTDYLPLDQD</sequence>
<name>A0A2K9B496_9GAMM</name>
<evidence type="ECO:0000313" key="1">
    <source>
        <dbReference type="EMBL" id="AUD79738.1"/>
    </source>
</evidence>
<protein>
    <submittedName>
        <fullName evidence="1">Uncharacterized protein</fullName>
    </submittedName>
</protein>
<accession>A0A2K9B496</accession>
<evidence type="ECO:0000313" key="2">
    <source>
        <dbReference type="Proteomes" id="UP000232693"/>
    </source>
</evidence>
<keyword evidence="2" id="KW-1185">Reference proteome</keyword>
<dbReference type="EMBL" id="CP025120">
    <property type="protein sequence ID" value="AUD79738.1"/>
    <property type="molecule type" value="Genomic_DNA"/>
</dbReference>
<reference evidence="1 2" key="1">
    <citation type="submission" date="2017-12" db="EMBL/GenBank/DDBJ databases">
        <title>Kangiella profundi FT102 completed genome.</title>
        <authorList>
            <person name="Xu J."/>
            <person name="Wang J."/>
            <person name="Lu Y."/>
        </authorList>
    </citation>
    <scope>NUCLEOTIDE SEQUENCE [LARGE SCALE GENOMIC DNA]</scope>
    <source>
        <strain evidence="1 2">FT102</strain>
    </source>
</reference>